<evidence type="ECO:0000256" key="8">
    <source>
        <dbReference type="ARBA" id="ARBA00022977"/>
    </source>
</evidence>
<dbReference type="InterPro" id="IPR015168">
    <property type="entry name" value="SsuA/THI5"/>
</dbReference>
<evidence type="ECO:0000256" key="9">
    <source>
        <dbReference type="ARBA" id="ARBA00023004"/>
    </source>
</evidence>
<dbReference type="AlphaFoldDB" id="A0A4R6RSF0"/>
<comment type="function">
    <text evidence="1">Responsible for the formation of the pyrimidine heterocycle in the thiamine biosynthesis pathway. Catalyzes the formation of hydroxymethylpyrimidine phosphate (HMP-P) from histidine and pyridoxal phosphate (PLP). The protein uses PLP and the active site histidine to form HMP-P, generating an inactive enzyme. The enzyme can only undergo a single turnover, which suggests it is a suicide enzyme.</text>
</comment>
<evidence type="ECO:0000256" key="7">
    <source>
        <dbReference type="ARBA" id="ARBA00022898"/>
    </source>
</evidence>
<reference evidence="13 14" key="1">
    <citation type="submission" date="2019-03" db="EMBL/GenBank/DDBJ databases">
        <title>Genomic analyses of the natural microbiome of Caenorhabditis elegans.</title>
        <authorList>
            <person name="Samuel B."/>
        </authorList>
    </citation>
    <scope>NUCLEOTIDE SEQUENCE [LARGE SCALE GENOMIC DNA]</scope>
    <source>
        <strain evidence="13 14">JUb18</strain>
    </source>
</reference>
<evidence type="ECO:0000256" key="3">
    <source>
        <dbReference type="ARBA" id="ARBA00009406"/>
    </source>
</evidence>
<evidence type="ECO:0000256" key="2">
    <source>
        <dbReference type="ARBA" id="ARBA00004948"/>
    </source>
</evidence>
<keyword evidence="9" id="KW-0408">Iron</keyword>
<keyword evidence="8" id="KW-0784">Thiamine biosynthesis</keyword>
<dbReference type="EMBL" id="SNYA01000008">
    <property type="protein sequence ID" value="TDP89740.1"/>
    <property type="molecule type" value="Genomic_DNA"/>
</dbReference>
<dbReference type="GO" id="GO:0009228">
    <property type="term" value="P:thiamine biosynthetic process"/>
    <property type="evidence" value="ECO:0007669"/>
    <property type="project" value="UniProtKB-KW"/>
</dbReference>
<dbReference type="PANTHER" id="PTHR31528:SF1">
    <property type="entry name" value="4-AMINO-5-HYDROXYMETHYL-2-METHYLPYRIMIDINE PHOSPHATE SYNTHASE THI11-RELATED"/>
    <property type="match status" value="1"/>
</dbReference>
<evidence type="ECO:0000313" key="13">
    <source>
        <dbReference type="EMBL" id="TDP89740.1"/>
    </source>
</evidence>
<evidence type="ECO:0000256" key="6">
    <source>
        <dbReference type="ARBA" id="ARBA00022723"/>
    </source>
</evidence>
<evidence type="ECO:0000256" key="5">
    <source>
        <dbReference type="ARBA" id="ARBA00022679"/>
    </source>
</evidence>
<dbReference type="Proteomes" id="UP000295601">
    <property type="component" value="Unassembled WGS sequence"/>
</dbReference>
<dbReference type="Gene3D" id="3.40.190.10">
    <property type="entry name" value="Periplasmic binding protein-like II"/>
    <property type="match status" value="2"/>
</dbReference>
<sequence length="343" mass="35961">MDRNVGRKVAGVLGGLVFTASLVACSGGAGQAEGKSGQDLTPLTIMMSSTSCANSYAAYVALEEGYFADAGLDVTIEAGDGSASNLQSMFANKVQVGNPSPSSVLAAQAEGNDVTLFYNARPHGVVWLVSPKENGFTSAKDMKGKRIGVGTADGGEVAFTRAMLVAEGLEPDDFEFITVGEGGQAVAGFSRGDIDAYAGDPFDVATIEQGLEVTDLTSKKTGHLFGNGLAATTEYFEENQELLGDLGRAFKQGVVAGAEDPSLVIEACRKHSPQEVEDEKYAKRIVELSAEAYTPNDGSSYGEFIDANVELLFDDLVASDWVDPGQVSPDEAFNSDLVEAFNN</sequence>
<dbReference type="InterPro" id="IPR027939">
    <property type="entry name" value="NMT1/THI5"/>
</dbReference>
<keyword evidence="14" id="KW-1185">Reference proteome</keyword>
<dbReference type="SUPFAM" id="SSF53850">
    <property type="entry name" value="Periplasmic binding protein-like II"/>
    <property type="match status" value="1"/>
</dbReference>
<evidence type="ECO:0000256" key="10">
    <source>
        <dbReference type="ARBA" id="ARBA00033171"/>
    </source>
</evidence>
<protein>
    <recommendedName>
        <fullName evidence="10">Thiamine pyrimidine synthase</fullName>
    </recommendedName>
</protein>
<comment type="similarity">
    <text evidence="3">Belongs to the NMT1/THI5 family.</text>
</comment>
<evidence type="ECO:0000256" key="1">
    <source>
        <dbReference type="ARBA" id="ARBA00003469"/>
    </source>
</evidence>
<evidence type="ECO:0000256" key="4">
    <source>
        <dbReference type="ARBA" id="ARBA00011738"/>
    </source>
</evidence>
<evidence type="ECO:0000313" key="14">
    <source>
        <dbReference type="Proteomes" id="UP000295601"/>
    </source>
</evidence>
<comment type="pathway">
    <text evidence="2">Cofactor biosynthesis; thiamine diphosphate biosynthesis.</text>
</comment>
<keyword evidence="5" id="KW-0808">Transferase</keyword>
<feature type="domain" description="SsuA/THI5-like" evidence="12">
    <location>
        <begin position="55"/>
        <end position="261"/>
    </location>
</feature>
<dbReference type="PANTHER" id="PTHR31528">
    <property type="entry name" value="4-AMINO-5-HYDROXYMETHYL-2-METHYLPYRIMIDINE PHOSPHATE SYNTHASE THI11-RELATED"/>
    <property type="match status" value="1"/>
</dbReference>
<evidence type="ECO:0000256" key="11">
    <source>
        <dbReference type="ARBA" id="ARBA00048179"/>
    </source>
</evidence>
<evidence type="ECO:0000259" key="12">
    <source>
        <dbReference type="Pfam" id="PF09084"/>
    </source>
</evidence>
<comment type="catalytic activity">
    <reaction evidence="11">
        <text>N(6)-(pyridoxal phosphate)-L-lysyl-[4-amino-5-hydroxymethyl-2-methylpyrimidine phosphate synthase] + L-histidyl-[4-amino-5-hydroxymethyl-2-methylpyrimidine phosphate synthase] + 2 Fe(3+) + 4 H2O = L-lysyl-[4-amino-5-hydroxymethyl-2-methylpyrimidine phosphate synthase] + (2S)-2-amino-5-hydroxy-4-oxopentanoyl-[4-amino-5-hydroxymethyl-2-methylpyrimidine phosphate synthase] + 4-amino-2-methyl-5-(phosphooxymethyl)pyrimidine + 3-oxopropanoate + 2 Fe(2+) + 2 H(+)</text>
        <dbReference type="Rhea" id="RHEA:65756"/>
        <dbReference type="Rhea" id="RHEA-COMP:16892"/>
        <dbReference type="Rhea" id="RHEA-COMP:16893"/>
        <dbReference type="Rhea" id="RHEA-COMP:16894"/>
        <dbReference type="Rhea" id="RHEA-COMP:16895"/>
        <dbReference type="ChEBI" id="CHEBI:15377"/>
        <dbReference type="ChEBI" id="CHEBI:15378"/>
        <dbReference type="ChEBI" id="CHEBI:29033"/>
        <dbReference type="ChEBI" id="CHEBI:29034"/>
        <dbReference type="ChEBI" id="CHEBI:29969"/>
        <dbReference type="ChEBI" id="CHEBI:29979"/>
        <dbReference type="ChEBI" id="CHEBI:33190"/>
        <dbReference type="ChEBI" id="CHEBI:58354"/>
        <dbReference type="ChEBI" id="CHEBI:143915"/>
        <dbReference type="ChEBI" id="CHEBI:157692"/>
    </reaction>
    <physiologicalReaction direction="left-to-right" evidence="11">
        <dbReference type="Rhea" id="RHEA:65757"/>
    </physiologicalReaction>
</comment>
<accession>A0A4R6RSF0</accession>
<dbReference type="GO" id="GO:0016740">
    <property type="term" value="F:transferase activity"/>
    <property type="evidence" value="ECO:0007669"/>
    <property type="project" value="UniProtKB-KW"/>
</dbReference>
<dbReference type="PROSITE" id="PS51257">
    <property type="entry name" value="PROKAR_LIPOPROTEIN"/>
    <property type="match status" value="1"/>
</dbReference>
<proteinExistence type="inferred from homology"/>
<gene>
    <name evidence="13" type="ORF">EDF62_3037</name>
</gene>
<name>A0A4R6RSF0_9MICO</name>
<keyword evidence="6" id="KW-0479">Metal-binding</keyword>
<comment type="subunit">
    <text evidence="4">Homodimer.</text>
</comment>
<keyword evidence="7" id="KW-0663">Pyridoxal phosphate</keyword>
<dbReference type="Pfam" id="PF09084">
    <property type="entry name" value="NMT1"/>
    <property type="match status" value="1"/>
</dbReference>
<dbReference type="GO" id="GO:0046872">
    <property type="term" value="F:metal ion binding"/>
    <property type="evidence" value="ECO:0007669"/>
    <property type="project" value="UniProtKB-KW"/>
</dbReference>
<comment type="caution">
    <text evidence="13">The sequence shown here is derived from an EMBL/GenBank/DDBJ whole genome shotgun (WGS) entry which is preliminary data.</text>
</comment>
<organism evidence="13 14">
    <name type="scientific">Leucobacter luti</name>
    <dbReference type="NCBI Taxonomy" id="340320"/>
    <lineage>
        <taxon>Bacteria</taxon>
        <taxon>Bacillati</taxon>
        <taxon>Actinomycetota</taxon>
        <taxon>Actinomycetes</taxon>
        <taxon>Micrococcales</taxon>
        <taxon>Microbacteriaceae</taxon>
        <taxon>Leucobacter</taxon>
    </lineage>
</organism>